<organism evidence="2 3">
    <name type="scientific">Stephania japonica</name>
    <dbReference type="NCBI Taxonomy" id="461633"/>
    <lineage>
        <taxon>Eukaryota</taxon>
        <taxon>Viridiplantae</taxon>
        <taxon>Streptophyta</taxon>
        <taxon>Embryophyta</taxon>
        <taxon>Tracheophyta</taxon>
        <taxon>Spermatophyta</taxon>
        <taxon>Magnoliopsida</taxon>
        <taxon>Ranunculales</taxon>
        <taxon>Menispermaceae</taxon>
        <taxon>Menispermoideae</taxon>
        <taxon>Cissampelideae</taxon>
        <taxon>Stephania</taxon>
    </lineage>
</organism>
<dbReference type="AlphaFoldDB" id="A0AAP0PH80"/>
<gene>
    <name evidence="2" type="ORF">Sjap_004691</name>
</gene>
<proteinExistence type="predicted"/>
<feature type="region of interest" description="Disordered" evidence="1">
    <location>
        <begin position="1"/>
        <end position="27"/>
    </location>
</feature>
<dbReference type="EMBL" id="JBBNAE010000002">
    <property type="protein sequence ID" value="KAK9144788.1"/>
    <property type="molecule type" value="Genomic_DNA"/>
</dbReference>
<sequence>MAGVEPLRGTWGDQKPQTAYYRKEKQKIEGKDKVPAMRTRARKVALQDEGSHVVEYQERDLVIACGGIEGDASESSPEFIGNEEREEDRVENNKGNGLLIDSKLEYEIREKRRQMMVLEQRIIEHGKASVANTSLVDMRKFEYFSELFVQTDNYETDKLKCNEKDFELEVIFNTLTLYETQMDYC</sequence>
<evidence type="ECO:0000313" key="3">
    <source>
        <dbReference type="Proteomes" id="UP001417504"/>
    </source>
</evidence>
<protein>
    <submittedName>
        <fullName evidence="2">Uncharacterized protein</fullName>
    </submittedName>
</protein>
<comment type="caution">
    <text evidence="2">The sequence shown here is derived from an EMBL/GenBank/DDBJ whole genome shotgun (WGS) entry which is preliminary data.</text>
</comment>
<evidence type="ECO:0000313" key="2">
    <source>
        <dbReference type="EMBL" id="KAK9144788.1"/>
    </source>
</evidence>
<accession>A0AAP0PH80</accession>
<dbReference type="Proteomes" id="UP001417504">
    <property type="component" value="Unassembled WGS sequence"/>
</dbReference>
<keyword evidence="3" id="KW-1185">Reference proteome</keyword>
<reference evidence="2 3" key="1">
    <citation type="submission" date="2024-01" db="EMBL/GenBank/DDBJ databases">
        <title>Genome assemblies of Stephania.</title>
        <authorList>
            <person name="Yang L."/>
        </authorList>
    </citation>
    <scope>NUCLEOTIDE SEQUENCE [LARGE SCALE GENOMIC DNA]</scope>
    <source>
        <strain evidence="2">QJT</strain>
        <tissue evidence="2">Leaf</tissue>
    </source>
</reference>
<name>A0AAP0PH80_9MAGN</name>
<evidence type="ECO:0000256" key="1">
    <source>
        <dbReference type="SAM" id="MobiDB-lite"/>
    </source>
</evidence>